<accession>G3HX15</accession>
<evidence type="ECO:0000313" key="1">
    <source>
        <dbReference type="EMBL" id="EGW09188.1"/>
    </source>
</evidence>
<organism evidence="1 2">
    <name type="scientific">Cricetulus griseus</name>
    <name type="common">Chinese hamster</name>
    <name type="synonym">Cricetulus barabensis griseus</name>
    <dbReference type="NCBI Taxonomy" id="10029"/>
    <lineage>
        <taxon>Eukaryota</taxon>
        <taxon>Metazoa</taxon>
        <taxon>Chordata</taxon>
        <taxon>Craniata</taxon>
        <taxon>Vertebrata</taxon>
        <taxon>Euteleostomi</taxon>
        <taxon>Mammalia</taxon>
        <taxon>Eutheria</taxon>
        <taxon>Euarchontoglires</taxon>
        <taxon>Glires</taxon>
        <taxon>Rodentia</taxon>
        <taxon>Myomorpha</taxon>
        <taxon>Muroidea</taxon>
        <taxon>Cricetidae</taxon>
        <taxon>Cricetinae</taxon>
        <taxon>Cricetulus</taxon>
    </lineage>
</organism>
<gene>
    <name evidence="1" type="ORF">I79_015530</name>
</gene>
<evidence type="ECO:0000313" key="2">
    <source>
        <dbReference type="Proteomes" id="UP000001075"/>
    </source>
</evidence>
<sequence>MLLPRSSHTAQSCFSAELSWPVEVCAALMLLLLPSHLFPSPVASVSCFPKG</sequence>
<dbReference type="EMBL" id="JH000849">
    <property type="protein sequence ID" value="EGW09188.1"/>
    <property type="molecule type" value="Genomic_DNA"/>
</dbReference>
<dbReference type="AlphaFoldDB" id="G3HX15"/>
<name>G3HX15_CRIGR</name>
<reference evidence="2" key="1">
    <citation type="journal article" date="2011" name="Nat. Biotechnol.">
        <title>The genomic sequence of the Chinese hamster ovary (CHO)-K1 cell line.</title>
        <authorList>
            <person name="Xu X."/>
            <person name="Nagarajan H."/>
            <person name="Lewis N.E."/>
            <person name="Pan S."/>
            <person name="Cai Z."/>
            <person name="Liu X."/>
            <person name="Chen W."/>
            <person name="Xie M."/>
            <person name="Wang W."/>
            <person name="Hammond S."/>
            <person name="Andersen M.R."/>
            <person name="Neff N."/>
            <person name="Passarelli B."/>
            <person name="Koh W."/>
            <person name="Fan H.C."/>
            <person name="Wang J."/>
            <person name="Gui Y."/>
            <person name="Lee K.H."/>
            <person name="Betenbaugh M.J."/>
            <person name="Quake S.R."/>
            <person name="Famili I."/>
            <person name="Palsson B.O."/>
            <person name="Wang J."/>
        </authorList>
    </citation>
    <scope>NUCLEOTIDE SEQUENCE [LARGE SCALE GENOMIC DNA]</scope>
    <source>
        <strain evidence="2">CHO K1 cell line</strain>
    </source>
</reference>
<dbReference type="Proteomes" id="UP000001075">
    <property type="component" value="Unassembled WGS sequence"/>
</dbReference>
<dbReference type="InParanoid" id="G3HX15"/>
<protein>
    <submittedName>
        <fullName evidence="1">Uncharacterized protein</fullName>
    </submittedName>
</protein>
<proteinExistence type="predicted"/>